<keyword evidence="3 11" id="KW-0004">4Fe-4S</keyword>
<dbReference type="PANTHER" id="PTHR38839">
    <property type="entry name" value="TRANSCRIPTIONAL REGULATOR WHID-RELATED"/>
    <property type="match status" value="1"/>
</dbReference>
<dbReference type="EMBL" id="FTRV01000013">
    <property type="protein sequence ID" value="SPM29507.1"/>
    <property type="molecule type" value="Genomic_DNA"/>
</dbReference>
<comment type="subcellular location">
    <subcellularLocation>
        <location evidence="1 11">Cytoplasm</location>
    </subcellularLocation>
</comment>
<feature type="binding site" evidence="11">
    <location>
        <position position="62"/>
    </location>
    <ligand>
        <name>[4Fe-4S] cluster</name>
        <dbReference type="ChEBI" id="CHEBI:49883"/>
    </ligand>
</feature>
<accession>A0A2U3NDD9</accession>
<evidence type="ECO:0000313" key="13">
    <source>
        <dbReference type="EMBL" id="SPM29507.1"/>
    </source>
</evidence>
<keyword evidence="4 11" id="KW-0479">Metal-binding</keyword>
<protein>
    <recommendedName>
        <fullName evidence="11">Transcriptional regulator WhiB</fullName>
    </recommendedName>
</protein>
<comment type="cofactor">
    <cofactor evidence="11">
        <name>[4Fe-4S] cluster</name>
        <dbReference type="ChEBI" id="CHEBI:49883"/>
    </cofactor>
    <text evidence="11">Binds 1 [4Fe-4S] cluster per subunit. Following nitrosylation of the [4Fe-4S] cluster binds 1 [4Fe-8(NO)] cluster per subunit.</text>
</comment>
<dbReference type="OrthoDB" id="4228525at2"/>
<keyword evidence="5 11" id="KW-0408">Iron</keyword>
<gene>
    <name evidence="11" type="primary">whiB</name>
    <name evidence="13" type="ORF">MTAB308_2999</name>
</gene>
<evidence type="ECO:0000259" key="12">
    <source>
        <dbReference type="PROSITE" id="PS51674"/>
    </source>
</evidence>
<evidence type="ECO:0000256" key="2">
    <source>
        <dbReference type="ARBA" id="ARBA00006597"/>
    </source>
</evidence>
<keyword evidence="9 11" id="KW-1015">Disulfide bond</keyword>
<evidence type="ECO:0000256" key="11">
    <source>
        <dbReference type="HAMAP-Rule" id="MF_01479"/>
    </source>
</evidence>
<dbReference type="GO" id="GO:0045892">
    <property type="term" value="P:negative regulation of DNA-templated transcription"/>
    <property type="evidence" value="ECO:0007669"/>
    <property type="project" value="TreeGrafter"/>
</dbReference>
<evidence type="ECO:0000313" key="14">
    <source>
        <dbReference type="Proteomes" id="UP000241595"/>
    </source>
</evidence>
<keyword evidence="7 11" id="KW-0805">Transcription regulation</keyword>
<comment type="similarity">
    <text evidence="2 11">Belongs to the WhiB family.</text>
</comment>
<dbReference type="GO" id="GO:0045454">
    <property type="term" value="P:cell redox homeostasis"/>
    <property type="evidence" value="ECO:0007669"/>
    <property type="project" value="TreeGrafter"/>
</dbReference>
<reference evidence="13 14" key="1">
    <citation type="submission" date="2017-01" db="EMBL/GenBank/DDBJ databases">
        <authorList>
            <consortium name="Urmite Genomes"/>
        </authorList>
    </citation>
    <scope>NUCLEOTIDE SEQUENCE [LARGE SCALE GENOMIC DNA]</scope>
    <source>
        <strain evidence="13 14">AB308</strain>
    </source>
</reference>
<evidence type="ECO:0000256" key="10">
    <source>
        <dbReference type="ARBA" id="ARBA00023163"/>
    </source>
</evidence>
<dbReference type="HAMAP" id="MF_01479">
    <property type="entry name" value="WhiB"/>
    <property type="match status" value="1"/>
</dbReference>
<keyword evidence="11" id="KW-0963">Cytoplasm</keyword>
<keyword evidence="8 11" id="KW-0238">DNA-binding</keyword>
<evidence type="ECO:0000256" key="3">
    <source>
        <dbReference type="ARBA" id="ARBA00022485"/>
    </source>
</evidence>
<evidence type="ECO:0000256" key="6">
    <source>
        <dbReference type="ARBA" id="ARBA00023014"/>
    </source>
</evidence>
<evidence type="ECO:0000256" key="4">
    <source>
        <dbReference type="ARBA" id="ARBA00022723"/>
    </source>
</evidence>
<dbReference type="InterPro" id="IPR034768">
    <property type="entry name" value="4FE4S_WBL"/>
</dbReference>
<comment type="PTM">
    <text evidence="11">The Fe-S cluster can be nitrosylated by nitric oxide (NO).</text>
</comment>
<evidence type="ECO:0000256" key="5">
    <source>
        <dbReference type="ARBA" id="ARBA00023004"/>
    </source>
</evidence>
<proteinExistence type="inferred from homology"/>
<dbReference type="Pfam" id="PF02467">
    <property type="entry name" value="Whib"/>
    <property type="match status" value="1"/>
</dbReference>
<name>A0A2U3NDD9_9MYCO</name>
<comment type="PTM">
    <text evidence="11">Upon Fe-S cluster removal intramolecular disulfide bonds are formed.</text>
</comment>
<feature type="domain" description="4Fe-4S Wbl-type" evidence="12">
    <location>
        <begin position="36"/>
        <end position="92"/>
    </location>
</feature>
<evidence type="ECO:0000256" key="8">
    <source>
        <dbReference type="ARBA" id="ARBA00023125"/>
    </source>
</evidence>
<dbReference type="PANTHER" id="PTHR38839:SF7">
    <property type="entry name" value="TRANSCRIPTIONAL REGULATOR WHIB4"/>
    <property type="match status" value="1"/>
</dbReference>
<dbReference type="GO" id="GO:0051539">
    <property type="term" value="F:4 iron, 4 sulfur cluster binding"/>
    <property type="evidence" value="ECO:0007669"/>
    <property type="project" value="UniProtKB-UniRule"/>
</dbReference>
<dbReference type="PROSITE" id="PS51674">
    <property type="entry name" value="4FE4S_WBL"/>
    <property type="match status" value="1"/>
</dbReference>
<dbReference type="AlphaFoldDB" id="A0A2U3NDD9"/>
<evidence type="ECO:0000256" key="1">
    <source>
        <dbReference type="ARBA" id="ARBA00004496"/>
    </source>
</evidence>
<keyword evidence="10 11" id="KW-0804">Transcription</keyword>
<feature type="binding site" evidence="11">
    <location>
        <position position="68"/>
    </location>
    <ligand>
        <name>[4Fe-4S] cluster</name>
        <dbReference type="ChEBI" id="CHEBI:49883"/>
    </ligand>
</feature>
<organism evidence="13 14">
    <name type="scientific">Mycobacterium terramassiliense</name>
    <dbReference type="NCBI Taxonomy" id="1841859"/>
    <lineage>
        <taxon>Bacteria</taxon>
        <taxon>Bacillati</taxon>
        <taxon>Actinomycetota</taxon>
        <taxon>Actinomycetes</taxon>
        <taxon>Mycobacteriales</taxon>
        <taxon>Mycobacteriaceae</taxon>
        <taxon>Mycobacterium</taxon>
    </lineage>
</organism>
<comment type="function">
    <text evidence="11">Acts as a transcriptional regulator. Probably redox-responsive. The apo- but not holo-form probably binds DNA.</text>
</comment>
<dbReference type="GO" id="GO:0035731">
    <property type="term" value="F:dinitrosyl-iron complex binding"/>
    <property type="evidence" value="ECO:0007669"/>
    <property type="project" value="UniProtKB-UniRule"/>
</dbReference>
<dbReference type="GO" id="GO:0047134">
    <property type="term" value="F:protein-disulfide reductase [NAD(P)H] activity"/>
    <property type="evidence" value="ECO:0007669"/>
    <property type="project" value="TreeGrafter"/>
</dbReference>
<dbReference type="Proteomes" id="UP000241595">
    <property type="component" value="Unassembled WGS sequence"/>
</dbReference>
<feature type="binding site" evidence="11">
    <location>
        <position position="59"/>
    </location>
    <ligand>
        <name>[4Fe-4S] cluster</name>
        <dbReference type="ChEBI" id="CHEBI:49883"/>
    </ligand>
</feature>
<dbReference type="GO" id="GO:0005737">
    <property type="term" value="C:cytoplasm"/>
    <property type="evidence" value="ECO:0007669"/>
    <property type="project" value="UniProtKB-SubCell"/>
</dbReference>
<dbReference type="InterPro" id="IPR003482">
    <property type="entry name" value="Whib"/>
</dbReference>
<keyword evidence="14" id="KW-1185">Reference proteome</keyword>
<sequence length="139" mass="15238">MSVSTLAGRRPYGAGVRGVVRSADADDPARWVSRALCTATDGDGLFVTGAEQRKAAAFCRHCPVMRQCAAEALDNNVEFGVWGGMTERQRRALLQRHPEVASWSNFLRTVESDELRRMLRVGGRPAVASGAEDMSPFWL</sequence>
<dbReference type="GO" id="GO:0046872">
    <property type="term" value="F:metal ion binding"/>
    <property type="evidence" value="ECO:0007669"/>
    <property type="project" value="UniProtKB-KW"/>
</dbReference>
<evidence type="ECO:0000256" key="9">
    <source>
        <dbReference type="ARBA" id="ARBA00023157"/>
    </source>
</evidence>
<keyword evidence="6 11" id="KW-0411">Iron-sulfur</keyword>
<dbReference type="STRING" id="1841859.GCA_900157385_02999"/>
<evidence type="ECO:0000256" key="7">
    <source>
        <dbReference type="ARBA" id="ARBA00023015"/>
    </source>
</evidence>
<dbReference type="GO" id="GO:0003677">
    <property type="term" value="F:DNA binding"/>
    <property type="evidence" value="ECO:0007669"/>
    <property type="project" value="UniProtKB-UniRule"/>
</dbReference>
<feature type="binding site" evidence="11">
    <location>
        <position position="37"/>
    </location>
    <ligand>
        <name>[4Fe-4S] cluster</name>
        <dbReference type="ChEBI" id="CHEBI:49883"/>
    </ligand>
</feature>